<evidence type="ECO:0000256" key="2">
    <source>
        <dbReference type="ARBA" id="ARBA00009477"/>
    </source>
</evidence>
<feature type="region of interest" description="Disordered" evidence="4">
    <location>
        <begin position="30"/>
        <end position="50"/>
    </location>
</feature>
<gene>
    <name evidence="8" type="ORF">FHW16_003570</name>
</gene>
<name>A0A839EIN2_9HYPH</name>
<evidence type="ECO:0000256" key="1">
    <source>
        <dbReference type="ARBA" id="ARBA00004236"/>
    </source>
</evidence>
<comment type="caution">
    <text evidence="8">The sequence shown here is derived from an EMBL/GenBank/DDBJ whole genome shotgun (WGS) entry which is preliminary data.</text>
</comment>
<keyword evidence="9" id="KW-1185">Reference proteome</keyword>
<evidence type="ECO:0000313" key="9">
    <source>
        <dbReference type="Proteomes" id="UP000549052"/>
    </source>
</evidence>
<dbReference type="EMBL" id="JACGXN010000005">
    <property type="protein sequence ID" value="MBA8879851.1"/>
    <property type="molecule type" value="Genomic_DNA"/>
</dbReference>
<dbReference type="Gene3D" id="1.10.287.470">
    <property type="entry name" value="Helix hairpin bin"/>
    <property type="match status" value="1"/>
</dbReference>
<dbReference type="InterPro" id="IPR006143">
    <property type="entry name" value="RND_pump_MFP"/>
</dbReference>
<dbReference type="InterPro" id="IPR058626">
    <property type="entry name" value="MdtA-like_b-barrel"/>
</dbReference>
<comment type="similarity">
    <text evidence="2">Belongs to the membrane fusion protein (MFP) (TC 8.A.1) family.</text>
</comment>
<dbReference type="Proteomes" id="UP000549052">
    <property type="component" value="Unassembled WGS sequence"/>
</dbReference>
<evidence type="ECO:0000259" key="5">
    <source>
        <dbReference type="Pfam" id="PF25917"/>
    </source>
</evidence>
<dbReference type="Gene3D" id="2.40.30.170">
    <property type="match status" value="1"/>
</dbReference>
<reference evidence="8 9" key="1">
    <citation type="submission" date="2020-07" db="EMBL/GenBank/DDBJ databases">
        <title>Genomic Encyclopedia of Type Strains, Phase IV (KMG-V): Genome sequencing to study the core and pangenomes of soil and plant-associated prokaryotes.</title>
        <authorList>
            <person name="Whitman W."/>
        </authorList>
    </citation>
    <scope>NUCLEOTIDE SEQUENCE [LARGE SCALE GENOMIC DNA]</scope>
    <source>
        <strain evidence="8 9">AN3</strain>
    </source>
</reference>
<dbReference type="GO" id="GO:1990281">
    <property type="term" value="C:efflux pump complex"/>
    <property type="evidence" value="ECO:0007669"/>
    <property type="project" value="TreeGrafter"/>
</dbReference>
<dbReference type="Pfam" id="PF25917">
    <property type="entry name" value="BSH_RND"/>
    <property type="match status" value="1"/>
</dbReference>
<evidence type="ECO:0000259" key="6">
    <source>
        <dbReference type="Pfam" id="PF25944"/>
    </source>
</evidence>
<evidence type="ECO:0000256" key="3">
    <source>
        <dbReference type="ARBA" id="ARBA00022448"/>
    </source>
</evidence>
<dbReference type="NCBIfam" id="TIGR01730">
    <property type="entry name" value="RND_mfp"/>
    <property type="match status" value="1"/>
</dbReference>
<feature type="domain" description="Multidrug resistance protein MdtA-like beta-barrel" evidence="6">
    <location>
        <begin position="229"/>
        <end position="311"/>
    </location>
</feature>
<protein>
    <submittedName>
        <fullName evidence="8">Multidrug efflux system membrane fusion protein</fullName>
    </submittedName>
</protein>
<evidence type="ECO:0000313" key="8">
    <source>
        <dbReference type="EMBL" id="MBA8879851.1"/>
    </source>
</evidence>
<dbReference type="GO" id="GO:0015562">
    <property type="term" value="F:efflux transmembrane transporter activity"/>
    <property type="evidence" value="ECO:0007669"/>
    <property type="project" value="TreeGrafter"/>
</dbReference>
<feature type="domain" description="Multidrug resistance protein MdtA-like barrel-sandwich hybrid" evidence="5">
    <location>
        <begin position="82"/>
        <end position="219"/>
    </location>
</feature>
<dbReference type="SUPFAM" id="SSF111369">
    <property type="entry name" value="HlyD-like secretion proteins"/>
    <property type="match status" value="1"/>
</dbReference>
<dbReference type="Pfam" id="PF25967">
    <property type="entry name" value="RND-MFP_C"/>
    <property type="match status" value="1"/>
</dbReference>
<dbReference type="InterPro" id="IPR058627">
    <property type="entry name" value="MdtA-like_C"/>
</dbReference>
<keyword evidence="3" id="KW-0813">Transport</keyword>
<organism evidence="8 9">
    <name type="scientific">Phyllobacterium myrsinacearum</name>
    <dbReference type="NCBI Taxonomy" id="28101"/>
    <lineage>
        <taxon>Bacteria</taxon>
        <taxon>Pseudomonadati</taxon>
        <taxon>Pseudomonadota</taxon>
        <taxon>Alphaproteobacteria</taxon>
        <taxon>Hyphomicrobiales</taxon>
        <taxon>Phyllobacteriaceae</taxon>
        <taxon>Phyllobacterium</taxon>
    </lineage>
</organism>
<dbReference type="InterPro" id="IPR058625">
    <property type="entry name" value="MdtA-like_BSH"/>
</dbReference>
<comment type="subcellular location">
    <subcellularLocation>
        <location evidence="1">Cell membrane</location>
    </subcellularLocation>
</comment>
<dbReference type="Pfam" id="PF25944">
    <property type="entry name" value="Beta-barrel_RND"/>
    <property type="match status" value="1"/>
</dbReference>
<dbReference type="Gene3D" id="2.40.50.100">
    <property type="match status" value="1"/>
</dbReference>
<dbReference type="AlphaFoldDB" id="A0A839EIN2"/>
<evidence type="ECO:0000256" key="4">
    <source>
        <dbReference type="SAM" id="MobiDB-lite"/>
    </source>
</evidence>
<dbReference type="PANTHER" id="PTHR30469:SF36">
    <property type="entry name" value="BLL3903 PROTEIN"/>
    <property type="match status" value="1"/>
</dbReference>
<feature type="domain" description="Multidrug resistance protein MdtA-like C-terminal permuted SH3" evidence="7">
    <location>
        <begin position="315"/>
        <end position="373"/>
    </location>
</feature>
<dbReference type="Gene3D" id="2.40.420.20">
    <property type="match status" value="1"/>
</dbReference>
<dbReference type="PANTHER" id="PTHR30469">
    <property type="entry name" value="MULTIDRUG RESISTANCE PROTEIN MDTA"/>
    <property type="match status" value="1"/>
</dbReference>
<accession>A0A839EIN2</accession>
<proteinExistence type="inferred from homology"/>
<evidence type="ECO:0000259" key="7">
    <source>
        <dbReference type="Pfam" id="PF25967"/>
    </source>
</evidence>
<sequence>MKRLGLLVAFVVLAGLGYMFFFPHSNTPPAGKGPTTVATASSGKGSGKGRSAAVPSIVAATAKTEDVPISKTVVGNIEPIDTVVIRPQADGVVMATDVKDGQMVKTGDVLFQLDDRTIRATIDKDKAALAKDQANLDSANQDLIAAQALSNRKIDTQQQAYQALAAVNALKASIAMDTAQIEADEVQLSYMTIKAPIDGRVGVVNTSVGNLVRMADTGSGLLTITRMAPLRVSFTVAESDLPTLRDAMKDHPLNVLIKVPGSKNVVASGPLNFVDSSVDTASGTIVLKADVANDNGALWPGQYVTATVEIGTHKDAVTVPLIAIQQGNDGTFAFVVGADKKVTKQAVTVVETVGDTAVTTAGLKSGDHVVIDGQLHLQDGSTVIETVADVDNTAPALSAADTGVPDPIKTDTVQ</sequence>
<feature type="compositionally biased region" description="Low complexity" evidence="4">
    <location>
        <begin position="35"/>
        <end position="50"/>
    </location>
</feature>
<dbReference type="RefSeq" id="WP_182550485.1">
    <property type="nucleotide sequence ID" value="NZ_JACGXN010000005.1"/>
</dbReference>